<organism evidence="1 2">
    <name type="scientific">Desulfurobacterium pacificum</name>
    <dbReference type="NCBI Taxonomy" id="240166"/>
    <lineage>
        <taxon>Bacteria</taxon>
        <taxon>Pseudomonadati</taxon>
        <taxon>Aquificota</taxon>
        <taxon>Aquificia</taxon>
        <taxon>Desulfurobacteriales</taxon>
        <taxon>Desulfurobacteriaceae</taxon>
        <taxon>Desulfurobacterium</taxon>
    </lineage>
</organism>
<protein>
    <submittedName>
        <fullName evidence="1">Uncharacterized protein</fullName>
    </submittedName>
</protein>
<accession>A0ABY1NGE0</accession>
<sequence length="249" mass="29653">MEKALFVLDSLKAIEDIAKGKAAEWSYLYLDFWILLRIKEVVASRELFTFKHKEKSCKEFMSITKYVYFSKSSLEPRYYEIIPDDFLDLLCNEEEPWNCEDIELKSLTCEIVNKSWLKSRIIVKQFIQKALTLLTDFWKKIFLNNEDNVLDFLTRSYAEIQVIKPFSDFKFFVSLIKPKNLTKTRLLIKDLENKGLLPRIIHQEICDKIIQYSERTMSVEFYGEKEEEFFLLPFNLNDFKITAKEAPLL</sequence>
<proteinExistence type="predicted"/>
<name>A0ABY1NGE0_9BACT</name>
<dbReference type="EMBL" id="FXUB01000001">
    <property type="protein sequence ID" value="SMP09014.1"/>
    <property type="molecule type" value="Genomic_DNA"/>
</dbReference>
<gene>
    <name evidence="1" type="ORF">SAMN06265339_0682</name>
</gene>
<dbReference type="Proteomes" id="UP001157911">
    <property type="component" value="Unassembled WGS sequence"/>
</dbReference>
<keyword evidence="2" id="KW-1185">Reference proteome</keyword>
<dbReference type="RefSeq" id="WP_283400172.1">
    <property type="nucleotide sequence ID" value="NZ_FXUB01000001.1"/>
</dbReference>
<reference evidence="1 2" key="1">
    <citation type="submission" date="2017-05" db="EMBL/GenBank/DDBJ databases">
        <authorList>
            <person name="Varghese N."/>
            <person name="Submissions S."/>
        </authorList>
    </citation>
    <scope>NUCLEOTIDE SEQUENCE [LARGE SCALE GENOMIC DNA]</scope>
    <source>
        <strain evidence="1 2">DSM 15522</strain>
    </source>
</reference>
<comment type="caution">
    <text evidence="1">The sequence shown here is derived from an EMBL/GenBank/DDBJ whole genome shotgun (WGS) entry which is preliminary data.</text>
</comment>
<evidence type="ECO:0000313" key="2">
    <source>
        <dbReference type="Proteomes" id="UP001157911"/>
    </source>
</evidence>
<evidence type="ECO:0000313" key="1">
    <source>
        <dbReference type="EMBL" id="SMP09014.1"/>
    </source>
</evidence>